<evidence type="ECO:0000313" key="2">
    <source>
        <dbReference type="Proteomes" id="UP001285441"/>
    </source>
</evidence>
<dbReference type="EMBL" id="JAULSW010000009">
    <property type="protein sequence ID" value="KAK3370187.1"/>
    <property type="molecule type" value="Genomic_DNA"/>
</dbReference>
<reference evidence="1" key="2">
    <citation type="submission" date="2023-06" db="EMBL/GenBank/DDBJ databases">
        <authorList>
            <consortium name="Lawrence Berkeley National Laboratory"/>
            <person name="Haridas S."/>
            <person name="Hensen N."/>
            <person name="Bonometti L."/>
            <person name="Westerberg I."/>
            <person name="Brannstrom I.O."/>
            <person name="Guillou S."/>
            <person name="Cros-Aarteil S."/>
            <person name="Calhoun S."/>
            <person name="Kuo A."/>
            <person name="Mondo S."/>
            <person name="Pangilinan J."/>
            <person name="Riley R."/>
            <person name="LaButti K."/>
            <person name="Andreopoulos B."/>
            <person name="Lipzen A."/>
            <person name="Chen C."/>
            <person name="Yanf M."/>
            <person name="Daum C."/>
            <person name="Ng V."/>
            <person name="Clum A."/>
            <person name="Steindorff A."/>
            <person name="Ohm R."/>
            <person name="Martin F."/>
            <person name="Silar P."/>
            <person name="Natvig D."/>
            <person name="Lalanne C."/>
            <person name="Gautier V."/>
            <person name="Ament-velasquez S.L."/>
            <person name="Kruys A."/>
            <person name="Hutchinson M.I."/>
            <person name="Powell A.J."/>
            <person name="Barry K."/>
            <person name="Miller A.N."/>
            <person name="Grigoriev I.V."/>
            <person name="Debuchy R."/>
            <person name="Gladieux P."/>
            <person name="Thoren M.H."/>
            <person name="Johannesson H."/>
        </authorList>
    </citation>
    <scope>NUCLEOTIDE SEQUENCE</scope>
    <source>
        <strain evidence="1">CBS 232.78</strain>
    </source>
</reference>
<proteinExistence type="predicted"/>
<protein>
    <submittedName>
        <fullName evidence="1">Uncharacterized protein</fullName>
    </submittedName>
</protein>
<dbReference type="AlphaFoldDB" id="A0AAE0K5T8"/>
<sequence length="83" mass="9780">MVQCVSCFWLPLLEELSQAKLGFLTAYSVSERSQAPQVSYWSYDSSWRKVHLHPQVRYHHLWRVWELPRSDQAGKVEMVLGCN</sequence>
<evidence type="ECO:0000313" key="1">
    <source>
        <dbReference type="EMBL" id="KAK3370187.1"/>
    </source>
</evidence>
<accession>A0AAE0K5T8</accession>
<name>A0AAE0K5T8_9PEZI</name>
<dbReference type="Proteomes" id="UP001285441">
    <property type="component" value="Unassembled WGS sequence"/>
</dbReference>
<keyword evidence="2" id="KW-1185">Reference proteome</keyword>
<organism evidence="1 2">
    <name type="scientific">Podospora didyma</name>
    <dbReference type="NCBI Taxonomy" id="330526"/>
    <lineage>
        <taxon>Eukaryota</taxon>
        <taxon>Fungi</taxon>
        <taxon>Dikarya</taxon>
        <taxon>Ascomycota</taxon>
        <taxon>Pezizomycotina</taxon>
        <taxon>Sordariomycetes</taxon>
        <taxon>Sordariomycetidae</taxon>
        <taxon>Sordariales</taxon>
        <taxon>Podosporaceae</taxon>
        <taxon>Podospora</taxon>
    </lineage>
</organism>
<reference evidence="1" key="1">
    <citation type="journal article" date="2023" name="Mol. Phylogenet. Evol.">
        <title>Genome-scale phylogeny and comparative genomics of the fungal order Sordariales.</title>
        <authorList>
            <person name="Hensen N."/>
            <person name="Bonometti L."/>
            <person name="Westerberg I."/>
            <person name="Brannstrom I.O."/>
            <person name="Guillou S."/>
            <person name="Cros-Aarteil S."/>
            <person name="Calhoun S."/>
            <person name="Haridas S."/>
            <person name="Kuo A."/>
            <person name="Mondo S."/>
            <person name="Pangilinan J."/>
            <person name="Riley R."/>
            <person name="LaButti K."/>
            <person name="Andreopoulos B."/>
            <person name="Lipzen A."/>
            <person name="Chen C."/>
            <person name="Yan M."/>
            <person name="Daum C."/>
            <person name="Ng V."/>
            <person name="Clum A."/>
            <person name="Steindorff A."/>
            <person name="Ohm R.A."/>
            <person name="Martin F."/>
            <person name="Silar P."/>
            <person name="Natvig D.O."/>
            <person name="Lalanne C."/>
            <person name="Gautier V."/>
            <person name="Ament-Velasquez S.L."/>
            <person name="Kruys A."/>
            <person name="Hutchinson M.I."/>
            <person name="Powell A.J."/>
            <person name="Barry K."/>
            <person name="Miller A.N."/>
            <person name="Grigoriev I.V."/>
            <person name="Debuchy R."/>
            <person name="Gladieux P."/>
            <person name="Hiltunen Thoren M."/>
            <person name="Johannesson H."/>
        </authorList>
    </citation>
    <scope>NUCLEOTIDE SEQUENCE</scope>
    <source>
        <strain evidence="1">CBS 232.78</strain>
    </source>
</reference>
<comment type="caution">
    <text evidence="1">The sequence shown here is derived from an EMBL/GenBank/DDBJ whole genome shotgun (WGS) entry which is preliminary data.</text>
</comment>
<gene>
    <name evidence="1" type="ORF">B0H63DRAFT_486401</name>
</gene>